<evidence type="ECO:0000313" key="1">
    <source>
        <dbReference type="EMBL" id="OBZ65427.1"/>
    </source>
</evidence>
<sequence>MSVIYKDGVAGSADLDIGLSVKVLADGIAQTFEVMPVSVDGVGALPGGWTKLAIQFVLPIDHAVDILSAEALLWDLPVKTPLSHLSSPFSSAP</sequence>
<dbReference type="AlphaFoldDB" id="A0A1C7LNA6"/>
<dbReference type="EMBL" id="LUGG01000044">
    <property type="protein sequence ID" value="OBZ65427.1"/>
    <property type="molecule type" value="Genomic_DNA"/>
</dbReference>
<keyword evidence="2" id="KW-1185">Reference proteome</keyword>
<organism evidence="1 2">
    <name type="scientific">Grifola frondosa</name>
    <name type="common">Maitake</name>
    <name type="synonym">Polyporus frondosus</name>
    <dbReference type="NCBI Taxonomy" id="5627"/>
    <lineage>
        <taxon>Eukaryota</taxon>
        <taxon>Fungi</taxon>
        <taxon>Dikarya</taxon>
        <taxon>Basidiomycota</taxon>
        <taxon>Agaricomycotina</taxon>
        <taxon>Agaricomycetes</taxon>
        <taxon>Polyporales</taxon>
        <taxon>Grifolaceae</taxon>
        <taxon>Grifola</taxon>
    </lineage>
</organism>
<gene>
    <name evidence="1" type="ORF">A0H81_14629</name>
</gene>
<name>A0A1C7LNA6_GRIFR</name>
<protein>
    <submittedName>
        <fullName evidence="1">Uncharacterized protein</fullName>
    </submittedName>
</protein>
<accession>A0A1C7LNA6</accession>
<proteinExistence type="predicted"/>
<comment type="caution">
    <text evidence="1">The sequence shown here is derived from an EMBL/GenBank/DDBJ whole genome shotgun (WGS) entry which is preliminary data.</text>
</comment>
<evidence type="ECO:0000313" key="2">
    <source>
        <dbReference type="Proteomes" id="UP000092993"/>
    </source>
</evidence>
<reference evidence="1 2" key="1">
    <citation type="submission" date="2016-03" db="EMBL/GenBank/DDBJ databases">
        <title>Whole genome sequencing of Grifola frondosa 9006-11.</title>
        <authorList>
            <person name="Min B."/>
            <person name="Park H."/>
            <person name="Kim J.-G."/>
            <person name="Cho H."/>
            <person name="Oh Y.-L."/>
            <person name="Kong W.-S."/>
            <person name="Choi I.-G."/>
        </authorList>
    </citation>
    <scope>NUCLEOTIDE SEQUENCE [LARGE SCALE GENOMIC DNA]</scope>
    <source>
        <strain evidence="1 2">9006-11</strain>
    </source>
</reference>
<dbReference type="Proteomes" id="UP000092993">
    <property type="component" value="Unassembled WGS sequence"/>
</dbReference>